<dbReference type="AlphaFoldDB" id="A0A7S1Y2M8"/>
<dbReference type="EMBL" id="HBGK01004972">
    <property type="protein sequence ID" value="CAD9273740.1"/>
    <property type="molecule type" value="Transcribed_RNA"/>
</dbReference>
<organism evidence="1">
    <name type="scientific">Grammatophora oceanica</name>
    <dbReference type="NCBI Taxonomy" id="210454"/>
    <lineage>
        <taxon>Eukaryota</taxon>
        <taxon>Sar</taxon>
        <taxon>Stramenopiles</taxon>
        <taxon>Ochrophyta</taxon>
        <taxon>Bacillariophyta</taxon>
        <taxon>Fragilariophyceae</taxon>
        <taxon>Fragilariophycidae</taxon>
        <taxon>Rhabdonematales</taxon>
        <taxon>Grammatophoraceae</taxon>
        <taxon>Grammatophora</taxon>
    </lineage>
</organism>
<proteinExistence type="predicted"/>
<dbReference type="SUPFAM" id="SSF53822">
    <property type="entry name" value="Periplasmic binding protein-like I"/>
    <property type="match status" value="1"/>
</dbReference>
<evidence type="ECO:0000313" key="1">
    <source>
        <dbReference type="EMBL" id="CAD9273740.1"/>
    </source>
</evidence>
<sequence length="341" mass="38005">MRLLLCGYRELDLSVATSGLKIPYVTYGGLNMRVVSPFYYPYSTRLSADANAVAEKVVTFLEHRHRTDYFALLQARSETASQLNEAISHTLVKRGISFMSIVFGSTRLGGTSDAVGDGLKSLLYDSGYKTFVVVVEDATRDIPLIAEFALEFGMLDGGDFVWLFTGNIDLDAIDGDWVLDDPAVLKLLSGAAIVQQMDGFMMHSPEDDLSLKSWREQKKTLVDAANNKNPTKSGSSGYVWATRPDFFQTHDPMAGAGFVYERLCHVNWDETVRCPCDIEETNSSLDQVRSIQSGQFRGASGRVEFGEQSDNYHCPGAHFLGGFKQPVSTWEHKQFLCTYRY</sequence>
<evidence type="ECO:0008006" key="2">
    <source>
        <dbReference type="Google" id="ProtNLM"/>
    </source>
</evidence>
<gene>
    <name evidence="1" type="ORF">GOCE00092_LOCUS2648</name>
</gene>
<name>A0A7S1Y2M8_9STRA</name>
<reference evidence="1" key="1">
    <citation type="submission" date="2021-01" db="EMBL/GenBank/DDBJ databases">
        <authorList>
            <person name="Corre E."/>
            <person name="Pelletier E."/>
            <person name="Niang G."/>
            <person name="Scheremetjew M."/>
            <person name="Finn R."/>
            <person name="Kale V."/>
            <person name="Holt S."/>
            <person name="Cochrane G."/>
            <person name="Meng A."/>
            <person name="Brown T."/>
            <person name="Cohen L."/>
        </authorList>
    </citation>
    <scope>NUCLEOTIDE SEQUENCE</scope>
    <source>
        <strain evidence="1">CCMP 410</strain>
    </source>
</reference>
<dbReference type="InterPro" id="IPR028082">
    <property type="entry name" value="Peripla_BP_I"/>
</dbReference>
<accession>A0A7S1Y2M8</accession>
<protein>
    <recommendedName>
        <fullName evidence="2">Receptor ligand binding region domain-containing protein</fullName>
    </recommendedName>
</protein>